<gene>
    <name evidence="7" type="primary">mdtA_2</name>
    <name evidence="7" type="ORF">LEM8419_02729</name>
</gene>
<dbReference type="Gene3D" id="2.40.420.20">
    <property type="match status" value="1"/>
</dbReference>
<dbReference type="Pfam" id="PF25876">
    <property type="entry name" value="HH_MFP_RND"/>
    <property type="match status" value="1"/>
</dbReference>
<evidence type="ECO:0000313" key="7">
    <source>
        <dbReference type="EMBL" id="CAH1001821.1"/>
    </source>
</evidence>
<feature type="domain" description="Multidrug resistance protein MdtA-like alpha-helical hairpin" evidence="4">
    <location>
        <begin position="120"/>
        <end position="181"/>
    </location>
</feature>
<dbReference type="InterPro" id="IPR058625">
    <property type="entry name" value="MdtA-like_BSH"/>
</dbReference>
<evidence type="ECO:0000313" key="8">
    <source>
        <dbReference type="Proteomes" id="UP000837803"/>
    </source>
</evidence>
<dbReference type="InterPro" id="IPR058624">
    <property type="entry name" value="MdtA-like_HH"/>
</dbReference>
<feature type="domain" description="AprE-like beta-barrel" evidence="6">
    <location>
        <begin position="251"/>
        <end position="346"/>
    </location>
</feature>
<feature type="coiled-coil region" evidence="3">
    <location>
        <begin position="112"/>
        <end position="198"/>
    </location>
</feature>
<dbReference type="Gene3D" id="2.40.50.100">
    <property type="match status" value="1"/>
</dbReference>
<feature type="domain" description="Multidrug resistance protein MdtA-like barrel-sandwich hybrid" evidence="5">
    <location>
        <begin position="58"/>
        <end position="230"/>
    </location>
</feature>
<dbReference type="Proteomes" id="UP000837803">
    <property type="component" value="Unassembled WGS sequence"/>
</dbReference>
<evidence type="ECO:0000259" key="6">
    <source>
        <dbReference type="Pfam" id="PF26002"/>
    </source>
</evidence>
<comment type="caution">
    <text evidence="7">The sequence shown here is derived from an EMBL/GenBank/DDBJ whole genome shotgun (WGS) entry which is preliminary data.</text>
</comment>
<comment type="subcellular location">
    <subcellularLocation>
        <location evidence="1">Cell envelope</location>
    </subcellularLocation>
</comment>
<evidence type="ECO:0000256" key="3">
    <source>
        <dbReference type="SAM" id="Coils"/>
    </source>
</evidence>
<evidence type="ECO:0000256" key="1">
    <source>
        <dbReference type="ARBA" id="ARBA00004196"/>
    </source>
</evidence>
<name>A0ABN8FAP8_9BACT</name>
<sequence>MSRKAIFLVLGILALVVIAAVVFSGRGEDGTRVFVQEAKQRPIQEVVSASGKIFPQTEVKISSDVSGEVIELYVEEGDSVVPNQLLAKIDADVYQSQVARGVAGVNSSRAQLANSEAQINTSKANRDQILAQLENARNVLARNEQLFEDEVISRATLETSQAEVRSLEASLTAAESNVRAAEETARAAQYNIQSSEANLGELRTSLRRTTLYAPMGGVVSLLNVEEGERVVGTIQMTGTELMRIANLNAMEVRVEVSENDVPSVKLGDKAEVEVDAYLNRTFAGTVTQIANSSTTAGLADNVLNSDQVTNFEVRISIDPSSYADLVATGNAYPFRPGMSASVDILTKLAPDALSVPIESVTTREQTEEDEAAEESAGTNALKEVVFVVRGDTVAEVPVVTALQDAKHIQVTEGLEVNDKVVAGPYGALSRDLKSGERVIVVAKDEFYTAEGD</sequence>
<dbReference type="InterPro" id="IPR050465">
    <property type="entry name" value="UPF0194_transport"/>
</dbReference>
<dbReference type="Pfam" id="PF25917">
    <property type="entry name" value="BSH_RND"/>
    <property type="match status" value="1"/>
</dbReference>
<keyword evidence="8" id="KW-1185">Reference proteome</keyword>
<keyword evidence="2 3" id="KW-0175">Coiled coil</keyword>
<evidence type="ECO:0000256" key="2">
    <source>
        <dbReference type="ARBA" id="ARBA00023054"/>
    </source>
</evidence>
<dbReference type="PANTHER" id="PTHR32347:SF27">
    <property type="entry name" value="RND EFFLUX PUMP MEMBRANE FUSION PROTEIN BARREL-SANDWICH DOMAIN-CONTAINING PROTEIN"/>
    <property type="match status" value="1"/>
</dbReference>
<evidence type="ECO:0000259" key="4">
    <source>
        <dbReference type="Pfam" id="PF25876"/>
    </source>
</evidence>
<reference evidence="7" key="1">
    <citation type="submission" date="2021-12" db="EMBL/GenBank/DDBJ databases">
        <authorList>
            <person name="Rodrigo-Torres L."/>
            <person name="Arahal R. D."/>
            <person name="Lucena T."/>
        </authorList>
    </citation>
    <scope>NUCLEOTIDE SEQUENCE</scope>
    <source>
        <strain evidence="7">CECT 8419</strain>
    </source>
</reference>
<dbReference type="InterPro" id="IPR058982">
    <property type="entry name" value="Beta-barrel_AprE"/>
</dbReference>
<evidence type="ECO:0000259" key="5">
    <source>
        <dbReference type="Pfam" id="PF25917"/>
    </source>
</evidence>
<dbReference type="Gene3D" id="1.10.287.470">
    <property type="entry name" value="Helix hairpin bin"/>
    <property type="match status" value="1"/>
</dbReference>
<dbReference type="Gene3D" id="2.40.30.170">
    <property type="match status" value="1"/>
</dbReference>
<protein>
    <submittedName>
        <fullName evidence="7">Multidrug resistance protein MdtA</fullName>
    </submittedName>
</protein>
<accession>A0ABN8FAP8</accession>
<dbReference type="PANTHER" id="PTHR32347">
    <property type="entry name" value="EFFLUX SYSTEM COMPONENT YKNX-RELATED"/>
    <property type="match status" value="1"/>
</dbReference>
<dbReference type="SUPFAM" id="SSF111369">
    <property type="entry name" value="HlyD-like secretion proteins"/>
    <property type="match status" value="3"/>
</dbReference>
<proteinExistence type="predicted"/>
<dbReference type="EMBL" id="CAKLPZ010000003">
    <property type="protein sequence ID" value="CAH1001821.1"/>
    <property type="molecule type" value="Genomic_DNA"/>
</dbReference>
<organism evidence="7 8">
    <name type="scientific">Neolewinella maritima</name>
    <dbReference type="NCBI Taxonomy" id="1383882"/>
    <lineage>
        <taxon>Bacteria</taxon>
        <taxon>Pseudomonadati</taxon>
        <taxon>Bacteroidota</taxon>
        <taxon>Saprospiria</taxon>
        <taxon>Saprospirales</taxon>
        <taxon>Lewinellaceae</taxon>
        <taxon>Neolewinella</taxon>
    </lineage>
</organism>
<dbReference type="Pfam" id="PF26002">
    <property type="entry name" value="Beta-barrel_AprE"/>
    <property type="match status" value="1"/>
</dbReference>
<dbReference type="RefSeq" id="WP_238751679.1">
    <property type="nucleotide sequence ID" value="NZ_CAKLPZ010000003.1"/>
</dbReference>